<dbReference type="AlphaFoldDB" id="A0AAU1LPW2"/>
<sequence>MRSFVHVALFLLVVLEMAAGLLAGSVALASLITEAAARTASAGAQGLARRAGVDPISLRLREELAAVLATSATTSGGTR</sequence>
<proteinExistence type="predicted"/>
<gene>
    <name evidence="1" type="ORF">OG222_09225</name>
</gene>
<name>A0AAU1LPW2_9ACTN</name>
<reference evidence="1" key="1">
    <citation type="submission" date="2022-10" db="EMBL/GenBank/DDBJ databases">
        <title>The complete genomes of actinobacterial strains from the NBC collection.</title>
        <authorList>
            <person name="Joergensen T.S."/>
            <person name="Alvarez Arevalo M."/>
            <person name="Sterndorff E.B."/>
            <person name="Faurdal D."/>
            <person name="Vuksanovic O."/>
            <person name="Mourched A.-S."/>
            <person name="Charusanti P."/>
            <person name="Shaw S."/>
            <person name="Blin K."/>
            <person name="Weber T."/>
        </authorList>
    </citation>
    <scope>NUCLEOTIDE SEQUENCE</scope>
    <source>
        <strain evidence="1">NBC_00148</strain>
    </source>
</reference>
<organism evidence="1">
    <name type="scientific">Streptomyces sp. NBC_00148</name>
    <dbReference type="NCBI Taxonomy" id="2903626"/>
    <lineage>
        <taxon>Bacteria</taxon>
        <taxon>Bacillati</taxon>
        <taxon>Actinomycetota</taxon>
        <taxon>Actinomycetes</taxon>
        <taxon>Kitasatosporales</taxon>
        <taxon>Streptomycetaceae</taxon>
        <taxon>Streptomyces</taxon>
    </lineage>
</organism>
<evidence type="ECO:0008006" key="2">
    <source>
        <dbReference type="Google" id="ProtNLM"/>
    </source>
</evidence>
<accession>A0AAU1LPW2</accession>
<dbReference type="EMBL" id="CP108169">
    <property type="protein sequence ID" value="WTQ73257.1"/>
    <property type="molecule type" value="Genomic_DNA"/>
</dbReference>
<evidence type="ECO:0000313" key="1">
    <source>
        <dbReference type="EMBL" id="WTQ73257.1"/>
    </source>
</evidence>
<protein>
    <recommendedName>
        <fullName evidence="2">CNNM transmembrane domain-containing protein</fullName>
    </recommendedName>
</protein>